<dbReference type="AlphaFoldDB" id="A0A833DUR1"/>
<dbReference type="Gene3D" id="1.10.645.10">
    <property type="entry name" value="Cytochrome-c3 Hydrogenase, chain B"/>
    <property type="match status" value="1"/>
</dbReference>
<protein>
    <submittedName>
        <fullName evidence="2">Coenzyme F420 hydrogenase</fullName>
    </submittedName>
</protein>
<gene>
    <name evidence="2" type="ORF">EYH02_05250</name>
</gene>
<feature type="binding site" evidence="1">
    <location>
        <position position="387"/>
    </location>
    <ligand>
        <name>Ni(2+)</name>
        <dbReference type="ChEBI" id="CHEBI:49786"/>
    </ligand>
</feature>
<feature type="binding site" evidence="1">
    <location>
        <position position="390"/>
    </location>
    <ligand>
        <name>Fe cation</name>
        <dbReference type="ChEBI" id="CHEBI:24875"/>
    </ligand>
</feature>
<dbReference type="PANTHER" id="PTHR43600:SF1">
    <property type="entry name" value="COENZYME F420 HYDROGENASE SUBUNIT ALPHA"/>
    <property type="match status" value="1"/>
</dbReference>
<accession>A0A833DUR1</accession>
<keyword evidence="1" id="KW-0408">Iron</keyword>
<sequence length="399" mass="44399">MAMSTESKSVRQLERICGEAKLVAVHDGSRIVDAYFLALNPVRGFEKLVLGKSPLFVLEAVKRICGVCHAAQAIASAEAFEDAMGIVPPPNGRTLREVIGLINRVQSHLFHLILILRDIVRIEALNSLMVECIRLLNEVNEVMMRIGGAPTHPTNISIGGVAKIPTEASLKESMRKVNEIRKRFRSLQEDVMSSESDFEKLSMLRKYGLPDGVQPIASHPFYGDRYSIDVECVNVVRYEEYRDIAIDVEHRPTSMIALYNKQVVEVGPRARLELFREYADRSLLSLQQARFVEVDLALQRISELLGRVNTTAPAKTVGIVRGPGKGVGVFEAPRGVLIHYVELDGEGRVKSYRIVVPTMFNIPVIERTLRGLPLELADVVPRLFDPCIPCSTHLVKVGA</sequence>
<reference evidence="2" key="1">
    <citation type="journal article" date="2020" name="ISME J.">
        <title>Gammaproteobacteria mediating utilization of methyl-, sulfur- and petroleum organic compounds in deep ocean hydrothermal plumes.</title>
        <authorList>
            <person name="Zhou Z."/>
            <person name="Liu Y."/>
            <person name="Pan J."/>
            <person name="Cron B.R."/>
            <person name="Toner B.M."/>
            <person name="Anantharaman K."/>
            <person name="Breier J.A."/>
            <person name="Dick G.J."/>
            <person name="Li M."/>
        </authorList>
    </citation>
    <scope>NUCLEOTIDE SEQUENCE</scope>
    <source>
        <strain evidence="2">SZUA-1435</strain>
    </source>
</reference>
<feature type="binding site" evidence="1">
    <location>
        <position position="393"/>
    </location>
    <ligand>
        <name>Mg(2+)</name>
        <dbReference type="ChEBI" id="CHEBI:18420"/>
    </ligand>
</feature>
<dbReference type="PANTHER" id="PTHR43600">
    <property type="entry name" value="COENZYME F420 HYDROGENASE, SUBUNIT ALPHA"/>
    <property type="match status" value="1"/>
</dbReference>
<dbReference type="InterPro" id="IPR001501">
    <property type="entry name" value="Ni-dep_hyd_lsu"/>
</dbReference>
<proteinExistence type="predicted"/>
<dbReference type="EMBL" id="DQTV01000102">
    <property type="protein sequence ID" value="HIP57454.1"/>
    <property type="molecule type" value="Genomic_DNA"/>
</dbReference>
<evidence type="ECO:0000256" key="1">
    <source>
        <dbReference type="PIRSR" id="PIRSR601501-1"/>
    </source>
</evidence>
<dbReference type="Pfam" id="PF00374">
    <property type="entry name" value="NiFeSe_Hases"/>
    <property type="match status" value="2"/>
</dbReference>
<feature type="binding site" evidence="1">
    <location>
        <position position="68"/>
    </location>
    <ligand>
        <name>Fe cation</name>
        <dbReference type="ChEBI" id="CHEBI:24875"/>
    </ligand>
</feature>
<feature type="binding site" evidence="1">
    <location>
        <position position="68"/>
    </location>
    <ligand>
        <name>Ni(2+)</name>
        <dbReference type="ChEBI" id="CHEBI:49786"/>
    </ligand>
</feature>
<organism evidence="2 3">
    <name type="scientific">Ignisphaera aggregans</name>
    <dbReference type="NCBI Taxonomy" id="334771"/>
    <lineage>
        <taxon>Archaea</taxon>
        <taxon>Thermoproteota</taxon>
        <taxon>Thermoprotei</taxon>
        <taxon>Desulfurococcales</taxon>
        <taxon>Desulfurococcaceae</taxon>
        <taxon>Ignisphaera</taxon>
    </lineage>
</organism>
<evidence type="ECO:0000313" key="3">
    <source>
        <dbReference type="Proteomes" id="UP000605805"/>
    </source>
</evidence>
<keyword evidence="1" id="KW-0479">Metal-binding</keyword>
<name>A0A833DUR1_9CREN</name>
<dbReference type="GO" id="GO:0016151">
    <property type="term" value="F:nickel cation binding"/>
    <property type="evidence" value="ECO:0007669"/>
    <property type="project" value="InterPro"/>
</dbReference>
<comment type="cofactor">
    <cofactor evidence="1">
        <name>Ni(2+)</name>
        <dbReference type="ChEBI" id="CHEBI:49786"/>
    </cofactor>
</comment>
<feature type="binding site" evidence="1">
    <location>
        <position position="354"/>
    </location>
    <ligand>
        <name>Mg(2+)</name>
        <dbReference type="ChEBI" id="CHEBI:18420"/>
    </ligand>
</feature>
<feature type="binding site" evidence="1">
    <location>
        <position position="46"/>
    </location>
    <ligand>
        <name>Mg(2+)</name>
        <dbReference type="ChEBI" id="CHEBI:18420"/>
    </ligand>
</feature>
<keyword evidence="1" id="KW-0460">Magnesium</keyword>
<dbReference type="InterPro" id="IPR029014">
    <property type="entry name" value="NiFe-Hase_large"/>
</dbReference>
<feature type="binding site" evidence="1">
    <location>
        <position position="65"/>
    </location>
    <ligand>
        <name>Ni(2+)</name>
        <dbReference type="ChEBI" id="CHEBI:49786"/>
    </ligand>
</feature>
<dbReference type="Proteomes" id="UP000605805">
    <property type="component" value="Unassembled WGS sequence"/>
</dbReference>
<comment type="cofactor">
    <cofactor evidence="1">
        <name>Fe cation</name>
        <dbReference type="ChEBI" id="CHEBI:24875"/>
    </cofactor>
</comment>
<comment type="caution">
    <text evidence="2">The sequence shown here is derived from an EMBL/GenBank/DDBJ whole genome shotgun (WGS) entry which is preliminary data.</text>
</comment>
<evidence type="ECO:0000313" key="2">
    <source>
        <dbReference type="EMBL" id="HIP57454.1"/>
    </source>
</evidence>
<keyword evidence="1" id="KW-0533">Nickel</keyword>
<dbReference type="SUPFAM" id="SSF56762">
    <property type="entry name" value="HydB/Nqo4-like"/>
    <property type="match status" value="1"/>
</dbReference>